<dbReference type="EMBL" id="BSUO01000001">
    <property type="protein sequence ID" value="GMA40703.1"/>
    <property type="molecule type" value="Genomic_DNA"/>
</dbReference>
<dbReference type="Gene3D" id="3.40.630.30">
    <property type="match status" value="1"/>
</dbReference>
<dbReference type="Pfam" id="PF13302">
    <property type="entry name" value="Acetyltransf_3"/>
    <property type="match status" value="1"/>
</dbReference>
<name>A0ABQ6IRZ2_9MICO</name>
<dbReference type="SUPFAM" id="SSF55729">
    <property type="entry name" value="Acyl-CoA N-acyltransferases (Nat)"/>
    <property type="match status" value="1"/>
</dbReference>
<dbReference type="InterPro" id="IPR000182">
    <property type="entry name" value="GNAT_dom"/>
</dbReference>
<keyword evidence="3" id="KW-1185">Reference proteome</keyword>
<evidence type="ECO:0000313" key="2">
    <source>
        <dbReference type="EMBL" id="GMA40703.1"/>
    </source>
</evidence>
<proteinExistence type="predicted"/>
<dbReference type="InterPro" id="IPR016181">
    <property type="entry name" value="Acyl_CoA_acyltransferase"/>
</dbReference>
<reference evidence="3" key="1">
    <citation type="journal article" date="2019" name="Int. J. Syst. Evol. Microbiol.">
        <title>The Global Catalogue of Microorganisms (GCM) 10K type strain sequencing project: providing services to taxonomists for standard genome sequencing and annotation.</title>
        <authorList>
            <consortium name="The Broad Institute Genomics Platform"/>
            <consortium name="The Broad Institute Genome Sequencing Center for Infectious Disease"/>
            <person name="Wu L."/>
            <person name="Ma J."/>
        </authorList>
    </citation>
    <scope>NUCLEOTIDE SEQUENCE [LARGE SCALE GENOMIC DNA]</scope>
    <source>
        <strain evidence="3">NBRC 113072</strain>
    </source>
</reference>
<evidence type="ECO:0000313" key="3">
    <source>
        <dbReference type="Proteomes" id="UP001157126"/>
    </source>
</evidence>
<organism evidence="2 3">
    <name type="scientific">Mobilicoccus caccae</name>
    <dbReference type="NCBI Taxonomy" id="1859295"/>
    <lineage>
        <taxon>Bacteria</taxon>
        <taxon>Bacillati</taxon>
        <taxon>Actinomycetota</taxon>
        <taxon>Actinomycetes</taxon>
        <taxon>Micrococcales</taxon>
        <taxon>Dermatophilaceae</taxon>
        <taxon>Mobilicoccus</taxon>
    </lineage>
</organism>
<dbReference type="Proteomes" id="UP001157126">
    <property type="component" value="Unassembled WGS sequence"/>
</dbReference>
<accession>A0ABQ6IRZ2</accession>
<gene>
    <name evidence="2" type="ORF">GCM10025883_27480</name>
</gene>
<evidence type="ECO:0000259" key="1">
    <source>
        <dbReference type="Pfam" id="PF13302"/>
    </source>
</evidence>
<comment type="caution">
    <text evidence="2">The sequence shown here is derived from an EMBL/GenBank/DDBJ whole genome shotgun (WGS) entry which is preliminary data.</text>
</comment>
<feature type="domain" description="N-acetyltransferase" evidence="1">
    <location>
        <begin position="51"/>
        <end position="193"/>
    </location>
</feature>
<protein>
    <recommendedName>
        <fullName evidence="1">N-acetyltransferase domain-containing protein</fullName>
    </recommendedName>
</protein>
<dbReference type="RefSeq" id="WP_284304358.1">
    <property type="nucleotide sequence ID" value="NZ_BSUO01000001.1"/>
</dbReference>
<sequence length="255" mass="28437">MSSTVRRLLRARVSPRILRAVRHTRERLRRPAASPLNTWFEPGGRSGAVSIRPIARGDAHAWSRAMRANARRMQPWWGLGGENLDLHTDAVAFEHHLHAWQSRRRRGEGVCLGLIGPDGLMGEMQIWHLSPGGLTCEVGFWMSPEAPSVTRSASACVGFALDQIFTGLGIQRIDAPVAAANQLPRALLRLGGFEIDARIPRWRELHGELVDYDLFGLTPERWEAVRDHGWAVMGAWGPDEPRRAQASRRRGSGTT</sequence>